<protein>
    <recommendedName>
        <fullName evidence="2">PepSY domain-containing protein</fullName>
    </recommendedName>
</protein>
<organism evidence="3 4">
    <name type="scientific">Oleiphilus messinensis</name>
    <dbReference type="NCBI Taxonomy" id="141451"/>
    <lineage>
        <taxon>Bacteria</taxon>
        <taxon>Pseudomonadati</taxon>
        <taxon>Pseudomonadota</taxon>
        <taxon>Gammaproteobacteria</taxon>
        <taxon>Oceanospirillales</taxon>
        <taxon>Oleiphilaceae</taxon>
        <taxon>Oleiphilus</taxon>
    </lineage>
</organism>
<dbReference type="KEGG" id="ome:OLMES_4096"/>
<gene>
    <name evidence="3" type="ORF">OLMES_4096</name>
</gene>
<dbReference type="AlphaFoldDB" id="A0A1Y0IFG3"/>
<keyword evidence="1" id="KW-1133">Transmembrane helix</keyword>
<evidence type="ECO:0000313" key="4">
    <source>
        <dbReference type="Proteomes" id="UP000196027"/>
    </source>
</evidence>
<evidence type="ECO:0000256" key="1">
    <source>
        <dbReference type="SAM" id="Phobius"/>
    </source>
</evidence>
<accession>A0A1Y0IFG3</accession>
<reference evidence="3 4" key="1">
    <citation type="submission" date="2017-05" db="EMBL/GenBank/DDBJ databases">
        <title>Genomic insights into alkan degradation activity of Oleiphilus messinensis.</title>
        <authorList>
            <person name="Kozyavkin S.A."/>
            <person name="Slesarev A.I."/>
            <person name="Golyshin P.N."/>
            <person name="Korzhenkov A."/>
            <person name="Golyshina O.N."/>
            <person name="Toshchakov S.V."/>
        </authorList>
    </citation>
    <scope>NUCLEOTIDE SEQUENCE [LARGE SCALE GENOMIC DNA]</scope>
    <source>
        <strain evidence="3 4">ME102</strain>
    </source>
</reference>
<sequence>MRHHLIERHHLTQRHHLIESQQLSQPRQKTMSAPLHGVHIRPHLYTLLIFVLFGGIGVNIAHSAPRSPETIQFLAQADQVSEREAADIAKDNAEDKILLIERVDLDGVPGYRVKILKRNGRVKSVFVNAQNGRRMSLGKRR</sequence>
<keyword evidence="1" id="KW-0472">Membrane</keyword>
<proteinExistence type="predicted"/>
<feature type="transmembrane region" description="Helical" evidence="1">
    <location>
        <begin position="44"/>
        <end position="62"/>
    </location>
</feature>
<feature type="domain" description="PepSY" evidence="2">
    <location>
        <begin position="80"/>
        <end position="133"/>
    </location>
</feature>
<evidence type="ECO:0000313" key="3">
    <source>
        <dbReference type="EMBL" id="ARU58113.1"/>
    </source>
</evidence>
<evidence type="ECO:0000259" key="2">
    <source>
        <dbReference type="Pfam" id="PF03413"/>
    </source>
</evidence>
<dbReference type="Pfam" id="PF03413">
    <property type="entry name" value="PepSY"/>
    <property type="match status" value="1"/>
</dbReference>
<keyword evidence="4" id="KW-1185">Reference proteome</keyword>
<name>A0A1Y0IFG3_9GAMM</name>
<keyword evidence="1" id="KW-0812">Transmembrane</keyword>
<dbReference type="Proteomes" id="UP000196027">
    <property type="component" value="Chromosome"/>
</dbReference>
<dbReference type="EMBL" id="CP021425">
    <property type="protein sequence ID" value="ARU58113.1"/>
    <property type="molecule type" value="Genomic_DNA"/>
</dbReference>
<dbReference type="InterPro" id="IPR025711">
    <property type="entry name" value="PepSY"/>
</dbReference>